<dbReference type="PANTHER" id="PTHR34693">
    <property type="entry name" value="PROTEIN PAR32"/>
    <property type="match status" value="1"/>
</dbReference>
<dbReference type="InterPro" id="IPR022024">
    <property type="entry name" value="DUF3602"/>
</dbReference>
<feature type="region of interest" description="Disordered" evidence="1">
    <location>
        <begin position="1"/>
        <end position="142"/>
    </location>
</feature>
<proteinExistence type="predicted"/>
<dbReference type="Proteomes" id="UP001309876">
    <property type="component" value="Unassembled WGS sequence"/>
</dbReference>
<evidence type="ECO:0000313" key="3">
    <source>
        <dbReference type="Proteomes" id="UP001309876"/>
    </source>
</evidence>
<dbReference type="InterPro" id="IPR053203">
    <property type="entry name" value="Cisplatin_resist-associated"/>
</dbReference>
<feature type="compositionally biased region" description="Basic and acidic residues" evidence="1">
    <location>
        <begin position="95"/>
        <end position="133"/>
    </location>
</feature>
<accession>A0AAN7YKL1</accession>
<organism evidence="2 3">
    <name type="scientific">Lithohypha guttulata</name>
    <dbReference type="NCBI Taxonomy" id="1690604"/>
    <lineage>
        <taxon>Eukaryota</taxon>
        <taxon>Fungi</taxon>
        <taxon>Dikarya</taxon>
        <taxon>Ascomycota</taxon>
        <taxon>Pezizomycotina</taxon>
        <taxon>Eurotiomycetes</taxon>
        <taxon>Chaetothyriomycetidae</taxon>
        <taxon>Chaetothyriales</taxon>
        <taxon>Trichomeriaceae</taxon>
        <taxon>Lithohypha</taxon>
    </lineage>
</organism>
<dbReference type="Pfam" id="PF12223">
    <property type="entry name" value="DUF3602"/>
    <property type="match status" value="1"/>
</dbReference>
<dbReference type="EMBL" id="JAVRRJ010000001">
    <property type="protein sequence ID" value="KAK5090496.1"/>
    <property type="molecule type" value="Genomic_DNA"/>
</dbReference>
<dbReference type="AlphaFoldDB" id="A0AAN7YKL1"/>
<evidence type="ECO:0000313" key="2">
    <source>
        <dbReference type="EMBL" id="KAK5090496.1"/>
    </source>
</evidence>
<protein>
    <submittedName>
        <fullName evidence="2">Uncharacterized protein</fullName>
    </submittedName>
</protein>
<keyword evidence="3" id="KW-1185">Reference proteome</keyword>
<gene>
    <name evidence="2" type="ORF">LTR05_000668</name>
</gene>
<sequence>MSTQQGGEKMTHHFGRGGAGNITTKSDKSPALPPQTTPTLKSRNYTTGRGGTGNIVTNDNPATARIAQDVDVPGIALPEGDVHTGRGGGGNIYKPTEEERQTAKSENEKLRSASFSKDRSGLKGLADKAKEALKGSSTSNKE</sequence>
<evidence type="ECO:0000256" key="1">
    <source>
        <dbReference type="SAM" id="MobiDB-lite"/>
    </source>
</evidence>
<name>A0AAN7YKL1_9EURO</name>
<dbReference type="PANTHER" id="PTHR34693:SF1">
    <property type="entry name" value="PROTEIN PAR32"/>
    <property type="match status" value="1"/>
</dbReference>
<comment type="caution">
    <text evidence="2">The sequence shown here is derived from an EMBL/GenBank/DDBJ whole genome shotgun (WGS) entry which is preliminary data.</text>
</comment>
<reference evidence="2 3" key="1">
    <citation type="submission" date="2023-08" db="EMBL/GenBank/DDBJ databases">
        <title>Black Yeasts Isolated from many extreme environments.</title>
        <authorList>
            <person name="Coleine C."/>
            <person name="Stajich J.E."/>
            <person name="Selbmann L."/>
        </authorList>
    </citation>
    <scope>NUCLEOTIDE SEQUENCE [LARGE SCALE GENOMIC DNA]</scope>
    <source>
        <strain evidence="2 3">CCFEE 5910</strain>
    </source>
</reference>